<evidence type="ECO:0000256" key="1">
    <source>
        <dbReference type="SAM" id="MobiDB-lite"/>
    </source>
</evidence>
<dbReference type="AlphaFoldDB" id="A0A182D0C2"/>
<proteinExistence type="predicted"/>
<dbReference type="EMBL" id="AP014854">
    <property type="protein sequence ID" value="BAR98437.1"/>
    <property type="molecule type" value="Genomic_DNA"/>
</dbReference>
<sequence length="56" mass="6225">MFVLFRQQHGMSPRPVRTGKIRSPGSGRPAGRSDVVVKRRVMRASSRRASSVRSTS</sequence>
<accession>A0A182D0C2</accession>
<feature type="region of interest" description="Disordered" evidence="1">
    <location>
        <begin position="1"/>
        <end position="35"/>
    </location>
</feature>
<gene>
    <name evidence="2" type="ORF">BV133_844</name>
</gene>
<reference evidence="2" key="1">
    <citation type="journal article" date="2015" name="Genome Announc.">
        <title>Complete Genome Sequence of the Bacteriochlorophyll b-Producing Photosynthetic Bacterium Blastochloris viridis.</title>
        <authorList>
            <person name="Tsukatani Y."/>
            <person name="Hirose Y."/>
            <person name="Harada J."/>
            <person name="Misawa N."/>
            <person name="Mori K."/>
            <person name="Inoue K."/>
            <person name="Tamiaki H."/>
        </authorList>
    </citation>
    <scope>NUCLEOTIDE SEQUENCE [LARGE SCALE GENOMIC DNA]</scope>
    <source>
        <strain evidence="2">DSM 133</strain>
    </source>
</reference>
<evidence type="ECO:0000313" key="2">
    <source>
        <dbReference type="EMBL" id="BAR98437.1"/>
    </source>
</evidence>
<organism evidence="2">
    <name type="scientific">Blastochloris viridis</name>
    <name type="common">Rhodopseudomonas viridis</name>
    <dbReference type="NCBI Taxonomy" id="1079"/>
    <lineage>
        <taxon>Bacteria</taxon>
        <taxon>Pseudomonadati</taxon>
        <taxon>Pseudomonadota</taxon>
        <taxon>Alphaproteobacteria</taxon>
        <taxon>Hyphomicrobiales</taxon>
        <taxon>Blastochloridaceae</taxon>
        <taxon>Blastochloris</taxon>
    </lineage>
</organism>
<name>A0A182D0C2_BLAVI</name>
<protein>
    <submittedName>
        <fullName evidence="2">Uncharacterized protein</fullName>
    </submittedName>
</protein>